<organism evidence="3 4">
    <name type="scientific">Rhizobium deserti</name>
    <dbReference type="NCBI Taxonomy" id="2547961"/>
    <lineage>
        <taxon>Bacteria</taxon>
        <taxon>Pseudomonadati</taxon>
        <taxon>Pseudomonadota</taxon>
        <taxon>Alphaproteobacteria</taxon>
        <taxon>Hyphomicrobiales</taxon>
        <taxon>Rhizobiaceae</taxon>
        <taxon>Rhizobium/Agrobacterium group</taxon>
        <taxon>Rhizobium</taxon>
    </lineage>
</organism>
<gene>
    <name evidence="3" type="ORF">E2F50_03730</name>
</gene>
<dbReference type="PRINTS" id="PR00080">
    <property type="entry name" value="SDRFAMILY"/>
</dbReference>
<reference evidence="3 4" key="1">
    <citation type="submission" date="2019-03" db="EMBL/GenBank/DDBJ databases">
        <title>Rhizobium sp. nov., an bacterium isolated from biocrust in Mu Us Desert.</title>
        <authorList>
            <person name="Lixiong L."/>
        </authorList>
    </citation>
    <scope>NUCLEOTIDE SEQUENCE [LARGE SCALE GENOMIC DNA]</scope>
    <source>
        <strain evidence="3 4">SPY-1</strain>
    </source>
</reference>
<keyword evidence="4" id="KW-1185">Reference proteome</keyword>
<dbReference type="FunFam" id="3.40.50.720:FF:000084">
    <property type="entry name" value="Short-chain dehydrogenase reductase"/>
    <property type="match status" value="1"/>
</dbReference>
<proteinExistence type="inferred from homology"/>
<dbReference type="RefSeq" id="WP_133314693.1">
    <property type="nucleotide sequence ID" value="NZ_SMTL01000001.1"/>
</dbReference>
<dbReference type="InterPro" id="IPR036291">
    <property type="entry name" value="NAD(P)-bd_dom_sf"/>
</dbReference>
<dbReference type="CDD" id="cd05233">
    <property type="entry name" value="SDR_c"/>
    <property type="match status" value="1"/>
</dbReference>
<dbReference type="AlphaFoldDB" id="A0A4R5UND0"/>
<evidence type="ECO:0000256" key="1">
    <source>
        <dbReference type="ARBA" id="ARBA00006484"/>
    </source>
</evidence>
<dbReference type="Pfam" id="PF00106">
    <property type="entry name" value="adh_short"/>
    <property type="match status" value="1"/>
</dbReference>
<evidence type="ECO:0000313" key="3">
    <source>
        <dbReference type="EMBL" id="TDK39244.1"/>
    </source>
</evidence>
<comment type="caution">
    <text evidence="3">The sequence shown here is derived from an EMBL/GenBank/DDBJ whole genome shotgun (WGS) entry which is preliminary data.</text>
</comment>
<evidence type="ECO:0000256" key="2">
    <source>
        <dbReference type="RuleBase" id="RU000363"/>
    </source>
</evidence>
<protein>
    <submittedName>
        <fullName evidence="3">SDR family oxidoreductase</fullName>
    </submittedName>
</protein>
<accession>A0A4R5UND0</accession>
<dbReference type="Gene3D" id="3.40.50.720">
    <property type="entry name" value="NAD(P)-binding Rossmann-like Domain"/>
    <property type="match status" value="1"/>
</dbReference>
<dbReference type="OrthoDB" id="9793325at2"/>
<dbReference type="PANTHER" id="PTHR42879">
    <property type="entry name" value="3-OXOACYL-(ACYL-CARRIER-PROTEIN) REDUCTASE"/>
    <property type="match status" value="1"/>
</dbReference>
<dbReference type="PRINTS" id="PR00081">
    <property type="entry name" value="GDHRDH"/>
</dbReference>
<name>A0A4R5UND0_9HYPH</name>
<evidence type="ECO:0000313" key="4">
    <source>
        <dbReference type="Proteomes" id="UP000295238"/>
    </source>
</evidence>
<sequence length="263" mass="27428">MDLQLNDKTALVTGGTAGIGLAIAKAMASEGARVIITGRDQDKLDAAVAAISTSGASSIEGLLADAATAEGASTIAQAAPSVDILVNNLGIYESKAFDQIDDADWYKLFEVNVMSGVRLSRTYLPAMIERNWGRVIFIASEAGLAIPSDMIHYGMTKTAQLSVSRGLAQLTRGTNVTVNSVLPGPTRSEGIEAFLRSQAADSSAPMKQIESQFFATARSASILQRMVEAEEVASLVTYLASPRSSATNGAALRAEGGLVNTIA</sequence>
<dbReference type="EMBL" id="SMTL01000001">
    <property type="protein sequence ID" value="TDK39244.1"/>
    <property type="molecule type" value="Genomic_DNA"/>
</dbReference>
<dbReference type="InterPro" id="IPR050259">
    <property type="entry name" value="SDR"/>
</dbReference>
<comment type="similarity">
    <text evidence="1 2">Belongs to the short-chain dehydrogenases/reductases (SDR) family.</text>
</comment>
<dbReference type="Proteomes" id="UP000295238">
    <property type="component" value="Unassembled WGS sequence"/>
</dbReference>
<dbReference type="InterPro" id="IPR002347">
    <property type="entry name" value="SDR_fam"/>
</dbReference>
<dbReference type="SUPFAM" id="SSF51735">
    <property type="entry name" value="NAD(P)-binding Rossmann-fold domains"/>
    <property type="match status" value="1"/>
</dbReference>